<accession>A0ABN3U9U7</accession>
<evidence type="ECO:0000313" key="2">
    <source>
        <dbReference type="Proteomes" id="UP001501842"/>
    </source>
</evidence>
<dbReference type="EMBL" id="BAAATZ010000009">
    <property type="protein sequence ID" value="GAA2726495.1"/>
    <property type="molecule type" value="Genomic_DNA"/>
</dbReference>
<protein>
    <submittedName>
        <fullName evidence="1">Uncharacterized protein</fullName>
    </submittedName>
</protein>
<dbReference type="Proteomes" id="UP001501842">
    <property type="component" value="Unassembled WGS sequence"/>
</dbReference>
<proteinExistence type="predicted"/>
<dbReference type="RefSeq" id="WP_344450893.1">
    <property type="nucleotide sequence ID" value="NZ_BAAATZ010000009.1"/>
</dbReference>
<keyword evidence="2" id="KW-1185">Reference proteome</keyword>
<name>A0ABN3U9U7_9ACTN</name>
<sequence>MHHEIGELGSDPFTVVAPDDAGRPEHGPFVLIDEQGTPYGVAGEDGRVLPVAVAPSTATLDELVKSAVGFIFLEEKEIPGIVLLGEDGRVEAFVSRRRAARTLELVRFDGTRAAFENGGPSPQGKPETVLPGVNVRCACGAVNSFDYYAPSRGGACWKGHALRAWSGGV</sequence>
<organism evidence="1 2">
    <name type="scientific">Actinocorallia aurantiaca</name>
    <dbReference type="NCBI Taxonomy" id="46204"/>
    <lineage>
        <taxon>Bacteria</taxon>
        <taxon>Bacillati</taxon>
        <taxon>Actinomycetota</taxon>
        <taxon>Actinomycetes</taxon>
        <taxon>Streptosporangiales</taxon>
        <taxon>Thermomonosporaceae</taxon>
        <taxon>Actinocorallia</taxon>
    </lineage>
</organism>
<gene>
    <name evidence="1" type="ORF">GCM10010439_29210</name>
</gene>
<evidence type="ECO:0000313" key="1">
    <source>
        <dbReference type="EMBL" id="GAA2726495.1"/>
    </source>
</evidence>
<comment type="caution">
    <text evidence="1">The sequence shown here is derived from an EMBL/GenBank/DDBJ whole genome shotgun (WGS) entry which is preliminary data.</text>
</comment>
<reference evidence="1 2" key="1">
    <citation type="journal article" date="2019" name="Int. J. Syst. Evol. Microbiol.">
        <title>The Global Catalogue of Microorganisms (GCM) 10K type strain sequencing project: providing services to taxonomists for standard genome sequencing and annotation.</title>
        <authorList>
            <consortium name="The Broad Institute Genomics Platform"/>
            <consortium name="The Broad Institute Genome Sequencing Center for Infectious Disease"/>
            <person name="Wu L."/>
            <person name="Ma J."/>
        </authorList>
    </citation>
    <scope>NUCLEOTIDE SEQUENCE [LARGE SCALE GENOMIC DNA]</scope>
    <source>
        <strain evidence="1 2">JCM 8201</strain>
    </source>
</reference>